<dbReference type="AlphaFoldDB" id="A0A8J3ZGQ7"/>
<evidence type="ECO:0000313" key="7">
    <source>
        <dbReference type="EMBL" id="GIJ62493.1"/>
    </source>
</evidence>
<gene>
    <name evidence="7" type="ORF">Vau01_100090</name>
</gene>
<dbReference type="InterPro" id="IPR016461">
    <property type="entry name" value="COMT-like"/>
</dbReference>
<dbReference type="Pfam" id="PF08100">
    <property type="entry name" value="Dimerisation"/>
    <property type="match status" value="1"/>
</dbReference>
<comment type="caution">
    <text evidence="7">The sequence shown here is derived from an EMBL/GenBank/DDBJ whole genome shotgun (WGS) entry which is preliminary data.</text>
</comment>
<dbReference type="Pfam" id="PF00891">
    <property type="entry name" value="Methyltransf_2"/>
    <property type="match status" value="1"/>
</dbReference>
<dbReference type="SUPFAM" id="SSF53335">
    <property type="entry name" value="S-adenosyl-L-methionine-dependent methyltransferases"/>
    <property type="match status" value="1"/>
</dbReference>
<evidence type="ECO:0000256" key="4">
    <source>
        <dbReference type="PIRSR" id="PIRSR005739-1"/>
    </source>
</evidence>
<dbReference type="PROSITE" id="PS51683">
    <property type="entry name" value="SAM_OMT_II"/>
    <property type="match status" value="1"/>
</dbReference>
<keyword evidence="8" id="KW-1185">Reference proteome</keyword>
<keyword evidence="1 7" id="KW-0489">Methyltransferase</keyword>
<accession>A0A8J3ZGQ7</accession>
<dbReference type="InterPro" id="IPR029063">
    <property type="entry name" value="SAM-dependent_MTases_sf"/>
</dbReference>
<dbReference type="Gene3D" id="1.10.10.10">
    <property type="entry name" value="Winged helix-like DNA-binding domain superfamily/Winged helix DNA-binding domain"/>
    <property type="match status" value="1"/>
</dbReference>
<dbReference type="Proteomes" id="UP000612585">
    <property type="component" value="Unassembled WGS sequence"/>
</dbReference>
<dbReference type="GO" id="GO:0008171">
    <property type="term" value="F:O-methyltransferase activity"/>
    <property type="evidence" value="ECO:0007669"/>
    <property type="project" value="InterPro"/>
</dbReference>
<feature type="active site" description="Proton acceptor" evidence="4">
    <location>
        <position position="251"/>
    </location>
</feature>
<dbReference type="PIRSF" id="PIRSF005739">
    <property type="entry name" value="O-mtase"/>
    <property type="match status" value="1"/>
</dbReference>
<feature type="domain" description="O-methyltransferase C-terminal" evidence="5">
    <location>
        <begin position="118"/>
        <end position="323"/>
    </location>
</feature>
<protein>
    <submittedName>
        <fullName evidence="7">Methyltransferase</fullName>
    </submittedName>
</protein>
<evidence type="ECO:0000259" key="5">
    <source>
        <dbReference type="Pfam" id="PF00891"/>
    </source>
</evidence>
<keyword evidence="2" id="KW-0808">Transferase</keyword>
<keyword evidence="3" id="KW-0949">S-adenosyl-L-methionine</keyword>
<dbReference type="EMBL" id="BOPG01000078">
    <property type="protein sequence ID" value="GIJ62493.1"/>
    <property type="molecule type" value="Genomic_DNA"/>
</dbReference>
<dbReference type="InterPro" id="IPR036388">
    <property type="entry name" value="WH-like_DNA-bd_sf"/>
</dbReference>
<dbReference type="SUPFAM" id="SSF46785">
    <property type="entry name" value="Winged helix' DNA-binding domain"/>
    <property type="match status" value="1"/>
</dbReference>
<feature type="domain" description="O-methyltransferase dimerisation" evidence="6">
    <location>
        <begin position="19"/>
        <end position="93"/>
    </location>
</feature>
<dbReference type="PANTHER" id="PTHR43712">
    <property type="entry name" value="PUTATIVE (AFU_ORTHOLOGUE AFUA_4G14580)-RELATED"/>
    <property type="match status" value="1"/>
</dbReference>
<organism evidence="7 8">
    <name type="scientific">Virgisporangium aurantiacum</name>
    <dbReference type="NCBI Taxonomy" id="175570"/>
    <lineage>
        <taxon>Bacteria</taxon>
        <taxon>Bacillati</taxon>
        <taxon>Actinomycetota</taxon>
        <taxon>Actinomycetes</taxon>
        <taxon>Micromonosporales</taxon>
        <taxon>Micromonosporaceae</taxon>
        <taxon>Virgisporangium</taxon>
    </lineage>
</organism>
<dbReference type="InterPro" id="IPR012967">
    <property type="entry name" value="COMT_dimerisation"/>
</dbReference>
<evidence type="ECO:0000256" key="2">
    <source>
        <dbReference type="ARBA" id="ARBA00022679"/>
    </source>
</evidence>
<dbReference type="GO" id="GO:0046983">
    <property type="term" value="F:protein dimerization activity"/>
    <property type="evidence" value="ECO:0007669"/>
    <property type="project" value="InterPro"/>
</dbReference>
<evidence type="ECO:0000256" key="1">
    <source>
        <dbReference type="ARBA" id="ARBA00022603"/>
    </source>
</evidence>
<dbReference type="PANTHER" id="PTHR43712:SF2">
    <property type="entry name" value="O-METHYLTRANSFERASE CICE"/>
    <property type="match status" value="1"/>
</dbReference>
<name>A0A8J3ZGQ7_9ACTN</name>
<evidence type="ECO:0000256" key="3">
    <source>
        <dbReference type="ARBA" id="ARBA00022691"/>
    </source>
</evidence>
<evidence type="ECO:0000313" key="8">
    <source>
        <dbReference type="Proteomes" id="UP000612585"/>
    </source>
</evidence>
<dbReference type="InterPro" id="IPR036390">
    <property type="entry name" value="WH_DNA-bd_sf"/>
</dbReference>
<sequence length="344" mass="36602">MGPGMTSTDPDAAPLRLARLVDGYLTTQLLYVAARLGVADVLASGPRTAEDVARAVGVDPGPLARVLRGLAAEDVLTEDDQGRFALTELGSLLRDGPGSLRGPAIVRGELYFRAAAGLLDCVLHGGTAFDHAYGTRFFTYLDEHPDTAAAFQDSMAWRAEREADHVVAAYDFAVVRRLVDVGGGRGVLLAAVLRAVPHVSAVLLDRAVVVDQARQRLSAAGLAGRCEFIAGDFFTSVPAGADTYLLSRVIHDWDDADAVRILAACRRAVTSDGRLLLVDAVLPRRAREQPAAIRMDLHMLMLLGARERTGAEFAALLSQAGWQLRQITATNTADGLSVIEAVPA</sequence>
<dbReference type="GO" id="GO:0032259">
    <property type="term" value="P:methylation"/>
    <property type="evidence" value="ECO:0007669"/>
    <property type="project" value="UniProtKB-KW"/>
</dbReference>
<reference evidence="7" key="1">
    <citation type="submission" date="2021-01" db="EMBL/GenBank/DDBJ databases">
        <title>Whole genome shotgun sequence of Virgisporangium aurantiacum NBRC 16421.</title>
        <authorList>
            <person name="Komaki H."/>
            <person name="Tamura T."/>
        </authorList>
    </citation>
    <scope>NUCLEOTIDE SEQUENCE</scope>
    <source>
        <strain evidence="7">NBRC 16421</strain>
    </source>
</reference>
<dbReference type="CDD" id="cd02440">
    <property type="entry name" value="AdoMet_MTases"/>
    <property type="match status" value="1"/>
</dbReference>
<proteinExistence type="predicted"/>
<evidence type="ECO:0000259" key="6">
    <source>
        <dbReference type="Pfam" id="PF08100"/>
    </source>
</evidence>
<dbReference type="Gene3D" id="3.40.50.150">
    <property type="entry name" value="Vaccinia Virus protein VP39"/>
    <property type="match status" value="1"/>
</dbReference>
<dbReference type="InterPro" id="IPR001077">
    <property type="entry name" value="COMT_C"/>
</dbReference>